<keyword evidence="2" id="KW-1185">Reference proteome</keyword>
<dbReference type="EMBL" id="QGQD01000006">
    <property type="protein sequence ID" value="TLD02835.1"/>
    <property type="molecule type" value="Genomic_DNA"/>
</dbReference>
<name>A0A4U8QCJ7_9FIRM</name>
<dbReference type="InterPro" id="IPR012808">
    <property type="entry name" value="CHP02453"/>
</dbReference>
<evidence type="ECO:0008006" key="3">
    <source>
        <dbReference type="Google" id="ProtNLM"/>
    </source>
</evidence>
<comment type="caution">
    <text evidence="1">The sequence shown here is derived from an EMBL/GenBank/DDBJ whole genome shotgun (WGS) entry which is preliminary data.</text>
</comment>
<evidence type="ECO:0000313" key="2">
    <source>
        <dbReference type="Proteomes" id="UP000306509"/>
    </source>
</evidence>
<reference evidence="1 2" key="1">
    <citation type="journal article" date="2019" name="Anaerobe">
        <title>Detection of Robinsoniella peoriensis in multiple bone samples of a trauma patient.</title>
        <authorList>
            <person name="Schrottner P."/>
            <person name="Hartwich K."/>
            <person name="Bunk B."/>
            <person name="Schober I."/>
            <person name="Helbig S."/>
            <person name="Rudolph W.W."/>
            <person name="Gunzer F."/>
        </authorList>
    </citation>
    <scope>NUCLEOTIDE SEQUENCE [LARGE SCALE GENOMIC DNA]</scope>
    <source>
        <strain evidence="1 2">DSM 106044</strain>
    </source>
</reference>
<dbReference type="NCBIfam" id="TIGR02453">
    <property type="entry name" value="TIGR02453 family protein"/>
    <property type="match status" value="1"/>
</dbReference>
<accession>A0A4U8QCJ7</accession>
<dbReference type="InterPro" id="IPR015996">
    <property type="entry name" value="UCP028451"/>
</dbReference>
<sequence length="227" mass="26188">MNNKVILEFLTMLQENNSLEWMQENKKLYQEAKEKFEGLIQEMIVRISAFDDSIAWLKAKDLVFRLNRDTRFSKDKSPYNPSFRAHISSAGRLPIPAGYFICVKPGESILGGGVFATQFPDATTLVRDYLTGHGVEFLDIINNQDFRENFQVFGEKLKNVPRGYDKNHPLAEFLKHKSWALEYAISDAQFADVDGFLDLSVDIFRKMKPFNDYLNRALASFTMPQRP</sequence>
<organism evidence="1 2">
    <name type="scientific">Robinsoniella peoriensis</name>
    <dbReference type="NCBI Taxonomy" id="180332"/>
    <lineage>
        <taxon>Bacteria</taxon>
        <taxon>Bacillati</taxon>
        <taxon>Bacillota</taxon>
        <taxon>Clostridia</taxon>
        <taxon>Lachnospirales</taxon>
        <taxon>Lachnospiraceae</taxon>
        <taxon>Robinsoniella</taxon>
    </lineage>
</organism>
<proteinExistence type="predicted"/>
<evidence type="ECO:0000313" key="1">
    <source>
        <dbReference type="EMBL" id="TLD02835.1"/>
    </source>
</evidence>
<dbReference type="PANTHER" id="PTHR36452">
    <property type="entry name" value="CHROMOSOME 12, WHOLE GENOME SHOTGUN SEQUENCE"/>
    <property type="match status" value="1"/>
</dbReference>
<dbReference type="PANTHER" id="PTHR36452:SF1">
    <property type="entry name" value="DUF2461 DOMAIN-CONTAINING PROTEIN"/>
    <property type="match status" value="1"/>
</dbReference>
<gene>
    <name evidence="1" type="ORF">DSM106044_00334</name>
</gene>
<dbReference type="STRING" id="180332.GCA_000797495_05532"/>
<dbReference type="Pfam" id="PF09365">
    <property type="entry name" value="DUF2461"/>
    <property type="match status" value="1"/>
</dbReference>
<dbReference type="Proteomes" id="UP000306509">
    <property type="component" value="Unassembled WGS sequence"/>
</dbReference>
<dbReference type="RefSeq" id="WP_027294068.1">
    <property type="nucleotide sequence ID" value="NZ_CAUSDN010000032.1"/>
</dbReference>
<protein>
    <recommendedName>
        <fullName evidence="3">TIGR02453 family protein</fullName>
    </recommendedName>
</protein>
<dbReference type="PIRSF" id="PIRSF028451">
    <property type="entry name" value="UCP028451"/>
    <property type="match status" value="1"/>
</dbReference>
<dbReference type="AlphaFoldDB" id="A0A4U8QCJ7"/>